<comment type="caution">
    <text evidence="1">The sequence shown here is derived from an EMBL/GenBank/DDBJ whole genome shotgun (WGS) entry which is preliminary data.</text>
</comment>
<protein>
    <submittedName>
        <fullName evidence="1">Uncharacterized protein</fullName>
    </submittedName>
</protein>
<reference evidence="2" key="1">
    <citation type="journal article" date="2019" name="Int. J. Syst. Evol. Microbiol.">
        <title>The Global Catalogue of Microorganisms (GCM) 10K type strain sequencing project: providing services to taxonomists for standard genome sequencing and annotation.</title>
        <authorList>
            <consortium name="The Broad Institute Genomics Platform"/>
            <consortium name="The Broad Institute Genome Sequencing Center for Infectious Disease"/>
            <person name="Wu L."/>
            <person name="Ma J."/>
        </authorList>
    </citation>
    <scope>NUCLEOTIDE SEQUENCE [LARGE SCALE GENOMIC DNA]</scope>
    <source>
        <strain evidence="2">JCM 6835</strain>
    </source>
</reference>
<evidence type="ECO:0000313" key="2">
    <source>
        <dbReference type="Proteomes" id="UP001501666"/>
    </source>
</evidence>
<proteinExistence type="predicted"/>
<dbReference type="Proteomes" id="UP001501666">
    <property type="component" value="Unassembled WGS sequence"/>
</dbReference>
<sequence>MTQAPQGRPELVGLPDIAKITGVKVDTLRSWRHREEFDKLPDADAVVSGTPVWLKARWTSPGEPLPELPPVVGVKEVGTMFDVDPETVTIWFRRKNGAPEAEWKVGQTRIWTIPPWEEFAKRTGRPIALPSVR</sequence>
<name>A0ABP6FAT3_9ACTN</name>
<accession>A0ABP6FAT3</accession>
<dbReference type="EMBL" id="BAAATE010000026">
    <property type="protein sequence ID" value="GAA2685538.1"/>
    <property type="molecule type" value="Genomic_DNA"/>
</dbReference>
<organism evidence="1 2">
    <name type="scientific">Nonomuraea recticatena</name>
    <dbReference type="NCBI Taxonomy" id="46178"/>
    <lineage>
        <taxon>Bacteria</taxon>
        <taxon>Bacillati</taxon>
        <taxon>Actinomycetota</taxon>
        <taxon>Actinomycetes</taxon>
        <taxon>Streptosporangiales</taxon>
        <taxon>Streptosporangiaceae</taxon>
        <taxon>Nonomuraea</taxon>
    </lineage>
</organism>
<evidence type="ECO:0000313" key="1">
    <source>
        <dbReference type="EMBL" id="GAA2685538.1"/>
    </source>
</evidence>
<gene>
    <name evidence="1" type="ORF">GCM10010412_072610</name>
</gene>
<dbReference type="RefSeq" id="WP_346152888.1">
    <property type="nucleotide sequence ID" value="NZ_BAAATE010000026.1"/>
</dbReference>
<keyword evidence="2" id="KW-1185">Reference proteome</keyword>